<evidence type="ECO:0000256" key="5">
    <source>
        <dbReference type="ARBA" id="ARBA00022612"/>
    </source>
</evidence>
<comment type="subcellular location">
    <subcellularLocation>
        <location evidence="2">Virion</location>
    </subcellularLocation>
</comment>
<keyword evidence="7" id="KW-0118">Viral capsid assembly</keyword>
<evidence type="ECO:0000256" key="4">
    <source>
        <dbReference type="ARBA" id="ARBA00022595"/>
    </source>
</evidence>
<evidence type="ECO:0000313" key="13">
    <source>
        <dbReference type="Proteomes" id="UP000204021"/>
    </source>
</evidence>
<keyword evidence="4" id="KW-1162">Viral penetration into host cytoplasm</keyword>
<dbReference type="Pfam" id="PF12236">
    <property type="entry name" value="Head-tail_con"/>
    <property type="match status" value="1"/>
</dbReference>
<dbReference type="GeneID" id="15013695"/>
<keyword evidence="6" id="KW-0946">Virion</keyword>
<dbReference type="GO" id="GO:0099002">
    <property type="term" value="P:symbiont genome ejection through host cell envelope, short tail mechanism"/>
    <property type="evidence" value="ECO:0007669"/>
    <property type="project" value="UniProtKB-KW"/>
</dbReference>
<sequence length="523" mass="57783">MLARERYNQLVTDRRQFLDKAVDCSELTLPYLIQDDTTSKPTHETLRIPWQSVGSKCVVGLAAKLMLAILPPQGTFFKFGVREDKIGEDLPPEAMSEMELSLSKMERMVMDYIAASNDRVVIHQALKHLIVGGNALLFMGKDGIKNYPLNRYVVNRDGNGNVLEIVTKELIHRDVLGYDLPKKEPNTVVDKTYGTNTDDVEVYTCVKLKNGRWEWYQEVEGMIIPGSRSTAPKNASPWLVLTFNSVDGEQYGRGRVEEFLGDLKSLEGLSQALVEGAAAASKVIFLVSPSSTTKPATIAKAGNGAIVQGRAEDVQVVQVGKTADFSTAAQMSQTIERRLLEAFLVMNVRNAERVTAEEVRLTQLELEQQLGGIFSLLTTSFLIPYLDRTLLVLQRSNELPKLPKDIIRPTIVAGVNALGRGQDREALTMFMGTIAQTVGPEALMKFINPLEAIKRLAAAQGIDVLNLVKTPEQLQGDKEQMMQEQQQATLLQQAGQFANSKLADTENLQGMMPGGPEQPPQPE</sequence>
<dbReference type="KEGG" id="vg:15013695"/>
<keyword evidence="13" id="KW-1185">Reference proteome</keyword>
<accession>M1U3L2</accession>
<dbReference type="Proteomes" id="UP000204021">
    <property type="component" value="Segment"/>
</dbReference>
<dbReference type="InterPro" id="IPR020991">
    <property type="entry name" value="Connector_podovirus"/>
</dbReference>
<feature type="region of interest" description="Disordered" evidence="11">
    <location>
        <begin position="502"/>
        <end position="523"/>
    </location>
</feature>
<keyword evidence="9" id="KW-0231">Viral genome packaging</keyword>
<evidence type="ECO:0000256" key="11">
    <source>
        <dbReference type="SAM" id="MobiDB-lite"/>
    </source>
</evidence>
<organism evidence="12 13">
    <name type="scientific">Prochlorococcus phage P-GSP1</name>
    <dbReference type="NCBI Taxonomy" id="382262"/>
    <lineage>
        <taxon>Viruses</taxon>
        <taxon>Duplodnaviria</taxon>
        <taxon>Heunggongvirae</taxon>
        <taxon>Uroviricota</taxon>
        <taxon>Caudoviricetes</taxon>
        <taxon>Autographivirales</taxon>
        <taxon>Lingvirus</taxon>
        <taxon>Lingvirus PGSP1</taxon>
    </lineage>
</organism>
<dbReference type="EMBL" id="HQ332140">
    <property type="protein sequence ID" value="AGG54653.1"/>
    <property type="molecule type" value="Genomic_DNA"/>
</dbReference>
<evidence type="ECO:0000256" key="9">
    <source>
        <dbReference type="ARBA" id="ARBA00023219"/>
    </source>
</evidence>
<evidence type="ECO:0000256" key="7">
    <source>
        <dbReference type="ARBA" id="ARBA00022950"/>
    </source>
</evidence>
<protein>
    <submittedName>
        <fullName evidence="12">Head-tail connector protein</fullName>
    </submittedName>
</protein>
<comment type="function">
    <text evidence="1">Forms the portal vertex of the capsid. This portal plays critical roles in head assembly, genome packaging, neck/tail attachment, and genome ejection. The portal protein multimerizes as a single ring-shaped homododecamer arranged around a central channel.</text>
</comment>
<evidence type="ECO:0000256" key="6">
    <source>
        <dbReference type="ARBA" id="ARBA00022844"/>
    </source>
</evidence>
<dbReference type="OrthoDB" id="5112at10239"/>
<keyword evidence="10" id="KW-1160">Virus entry into host cell</keyword>
<keyword evidence="3" id="KW-1244">Viral short tail ejection system</keyword>
<evidence type="ECO:0000256" key="10">
    <source>
        <dbReference type="ARBA" id="ARBA00023296"/>
    </source>
</evidence>
<name>M1U3L2_9CAUD</name>
<evidence type="ECO:0000256" key="1">
    <source>
        <dbReference type="ARBA" id="ARBA00003421"/>
    </source>
</evidence>
<evidence type="ECO:0000256" key="2">
    <source>
        <dbReference type="ARBA" id="ARBA00004328"/>
    </source>
</evidence>
<evidence type="ECO:0000256" key="3">
    <source>
        <dbReference type="ARBA" id="ARBA00022470"/>
    </source>
</evidence>
<dbReference type="RefSeq" id="YP_007677714.1">
    <property type="nucleotide sequence ID" value="NC_020878.1"/>
</dbReference>
<evidence type="ECO:0000313" key="12">
    <source>
        <dbReference type="EMBL" id="AGG54653.1"/>
    </source>
</evidence>
<proteinExistence type="predicted"/>
<keyword evidence="5" id="KW-1188">Viral release from host cell</keyword>
<reference evidence="12 13" key="1">
    <citation type="submission" date="2010-09" db="EMBL/GenBank/DDBJ databases">
        <title>The Genome Sequence of Prochlorococcus phage P-GSP1.</title>
        <authorList>
            <consortium name="The Broad Institute Genome Sequencing Platform"/>
            <person name="Henn M.R."/>
            <person name="Sullivan M.S."/>
            <person name="Osburne M.S."/>
            <person name="Levin J."/>
            <person name="Malboeuf C."/>
            <person name="Casali M."/>
            <person name="Russ C."/>
            <person name="Lennon N."/>
            <person name="Chapman S.B."/>
            <person name="Erlich R."/>
            <person name="Young S.K."/>
            <person name="Yandava C."/>
            <person name="Zeng Q."/>
            <person name="Alvarado L."/>
            <person name="Anderson S."/>
            <person name="Berlin A."/>
            <person name="Chen Z."/>
            <person name="Freedman E."/>
            <person name="Gellesch M."/>
            <person name="Goldberg J."/>
            <person name="Green L."/>
            <person name="Griggs A."/>
            <person name="Gujja S."/>
            <person name="Heilman E.R."/>
            <person name="Heiman D."/>
            <person name="Hollinger A."/>
            <person name="Howarth C."/>
            <person name="Larson L."/>
            <person name="Mehta T."/>
            <person name="Pearson M."/>
            <person name="Roberts A."/>
            <person name="Ryan E."/>
            <person name="Saif S."/>
            <person name="Shea T."/>
            <person name="Shenoy N."/>
            <person name="Sisk P."/>
            <person name="Stolte C."/>
            <person name="Sykes S."/>
            <person name="White J."/>
            <person name="Yu Q."/>
            <person name="Coleman M.L."/>
            <person name="Huang K.H."/>
            <person name="Weigele P.R."/>
            <person name="DeFrancesco A.S."/>
            <person name="Kern S.E."/>
            <person name="Thompson L.R."/>
            <person name="Fu R."/>
            <person name="Hombeck B."/>
            <person name="Chisholm S.W."/>
            <person name="Haas B."/>
            <person name="Nusbaum C."/>
            <person name="Birren B."/>
        </authorList>
    </citation>
    <scope>NUCLEOTIDE SEQUENCE [LARGE SCALE GENOMIC DNA]</scope>
    <source>
        <strain evidence="12 13">P-GSP1</strain>
    </source>
</reference>
<keyword evidence="8" id="KW-1171">Viral genome ejection through host cell envelope</keyword>
<evidence type="ECO:0000256" key="8">
    <source>
        <dbReference type="ARBA" id="ARBA00023009"/>
    </source>
</evidence>
<gene>
    <name evidence="12" type="ORF">PRQG_00050</name>
</gene>
<dbReference type="GO" id="GO:0044423">
    <property type="term" value="C:virion component"/>
    <property type="evidence" value="ECO:0007669"/>
    <property type="project" value="UniProtKB-KW"/>
</dbReference>